<evidence type="ECO:0000313" key="2">
    <source>
        <dbReference type="Proteomes" id="UP000315423"/>
    </source>
</evidence>
<sequence length="85" mass="9748">MNSNLEIVDVDEERTIILPYDICEKMRIHPHDKLIIGVKDDTLIIVKQKSSVFDLQRKEVAAGTLKQALIFERTINQTGKKDMPV</sequence>
<accession>A0AC61SCK0</accession>
<name>A0AC61SCK0_9EURY</name>
<protein>
    <submittedName>
        <fullName evidence="1">Uncharacterized protein</fullName>
    </submittedName>
</protein>
<proteinExistence type="predicted"/>
<comment type="caution">
    <text evidence="1">The sequence shown here is derived from an EMBL/GenBank/DDBJ whole genome shotgun (WGS) entry which is preliminary data.</text>
</comment>
<reference evidence="1" key="1">
    <citation type="submission" date="2018-09" db="EMBL/GenBank/DDBJ databases">
        <title>A genomic encyclopedia of anaerobic methanotrophic archaea.</title>
        <authorList>
            <person name="Skennerton C.T."/>
            <person name="Chadwick G.L."/>
            <person name="Laso-Perez R."/>
            <person name="Leu A.O."/>
            <person name="Speth D.R."/>
            <person name="Yu H."/>
            <person name="Morgan-Lang C."/>
            <person name="Hatzenpichler R."/>
            <person name="Goudeau D."/>
            <person name="Malmstrom R."/>
            <person name="Woyke T."/>
            <person name="Hallam S."/>
            <person name="Tyson G.W."/>
            <person name="Wegener G."/>
            <person name="Boetius A."/>
            <person name="Orphan V.J."/>
        </authorList>
    </citation>
    <scope>NUCLEOTIDE SEQUENCE</scope>
    <source>
        <strain evidence="1">CONS3730D10UFb2</strain>
    </source>
</reference>
<dbReference type="EMBL" id="QYBA01000011">
    <property type="protein sequence ID" value="TKY92478.1"/>
    <property type="molecule type" value="Genomic_DNA"/>
</dbReference>
<organism evidence="1 2">
    <name type="scientific">Candidatus Methanomarinus sp</name>
    <dbReference type="NCBI Taxonomy" id="3386244"/>
    <lineage>
        <taxon>Archaea</taxon>
        <taxon>Methanobacteriati</taxon>
        <taxon>Methanobacteriota</taxon>
        <taxon>Stenosarchaea group</taxon>
        <taxon>Methanomicrobia</taxon>
        <taxon>Methanosarcinales</taxon>
        <taxon>ANME-2 cluster</taxon>
        <taxon>Candidatus Methanocomedenaceae</taxon>
        <taxon>Candidatus Methanomarinus</taxon>
    </lineage>
</organism>
<evidence type="ECO:0000313" key="1">
    <source>
        <dbReference type="EMBL" id="TKY92478.1"/>
    </source>
</evidence>
<gene>
    <name evidence="1" type="ORF">C5S46_00440</name>
</gene>
<dbReference type="Proteomes" id="UP000315423">
    <property type="component" value="Unassembled WGS sequence"/>
</dbReference>